<keyword evidence="2" id="KW-1185">Reference proteome</keyword>
<gene>
    <name evidence="1" type="ORF">TRFO_21071</name>
</gene>
<dbReference type="GeneID" id="94836450"/>
<name>A0A1J4KFI8_9EUKA</name>
<organism evidence="1 2">
    <name type="scientific">Tritrichomonas foetus</name>
    <dbReference type="NCBI Taxonomy" id="1144522"/>
    <lineage>
        <taxon>Eukaryota</taxon>
        <taxon>Metamonada</taxon>
        <taxon>Parabasalia</taxon>
        <taxon>Tritrichomonadida</taxon>
        <taxon>Tritrichomonadidae</taxon>
        <taxon>Tritrichomonas</taxon>
    </lineage>
</organism>
<reference evidence="1" key="1">
    <citation type="submission" date="2016-10" db="EMBL/GenBank/DDBJ databases">
        <authorList>
            <person name="Benchimol M."/>
            <person name="Almeida L.G."/>
            <person name="Vasconcelos A.T."/>
            <person name="Perreira-Neves A."/>
            <person name="Rosa I.A."/>
            <person name="Tasca T."/>
            <person name="Bogo M.R."/>
            <person name="de Souza W."/>
        </authorList>
    </citation>
    <scope>NUCLEOTIDE SEQUENCE [LARGE SCALE GENOMIC DNA]</scope>
    <source>
        <strain evidence="1">K</strain>
    </source>
</reference>
<proteinExistence type="predicted"/>
<protein>
    <submittedName>
        <fullName evidence="1">Uncharacterized protein</fullName>
    </submittedName>
</protein>
<comment type="caution">
    <text evidence="1">The sequence shown here is derived from an EMBL/GenBank/DDBJ whole genome shotgun (WGS) entry which is preliminary data.</text>
</comment>
<evidence type="ECO:0000313" key="2">
    <source>
        <dbReference type="Proteomes" id="UP000179807"/>
    </source>
</evidence>
<sequence length="191" mass="22587">MEHNRPYPIFLYYYHKTVKKIIIRKTMQVKALRLLIHDLSPHLCYKGSFINEELTFENYCIVANDIIISLAPTQGTNIQNNESLNRQLICLSTNKYEFIMKMKNILLPKNSQESLRLRDIRLMKYENRKKGFLSMQKHVFKENTPSLNRKQKPTIICEKLSEPSNEPLPIFWEPTENSNLLRVSSTNLNEK</sequence>
<dbReference type="VEuPathDB" id="TrichDB:TRFO_21071"/>
<dbReference type="EMBL" id="MLAK01000626">
    <property type="protein sequence ID" value="OHT09963.1"/>
    <property type="molecule type" value="Genomic_DNA"/>
</dbReference>
<dbReference type="AlphaFoldDB" id="A0A1J4KFI8"/>
<dbReference type="RefSeq" id="XP_068363099.1">
    <property type="nucleotide sequence ID" value="XM_068501746.1"/>
</dbReference>
<accession>A0A1J4KFI8</accession>
<dbReference type="Proteomes" id="UP000179807">
    <property type="component" value="Unassembled WGS sequence"/>
</dbReference>
<evidence type="ECO:0000313" key="1">
    <source>
        <dbReference type="EMBL" id="OHT09963.1"/>
    </source>
</evidence>